<dbReference type="GO" id="GO:0009706">
    <property type="term" value="C:chloroplast inner membrane"/>
    <property type="evidence" value="ECO:0007669"/>
    <property type="project" value="TreeGrafter"/>
</dbReference>
<evidence type="ECO:0000256" key="1">
    <source>
        <dbReference type="SAM" id="Phobius"/>
    </source>
</evidence>
<keyword evidence="1" id="KW-0812">Transmembrane</keyword>
<dbReference type="EMBL" id="CM017325">
    <property type="protein sequence ID" value="KAE8057424.1"/>
    <property type="molecule type" value="Genomic_DNA"/>
</dbReference>
<dbReference type="OrthoDB" id="1700403at2759"/>
<dbReference type="Proteomes" id="UP000327013">
    <property type="component" value="Chromosome 5"/>
</dbReference>
<gene>
    <name evidence="2" type="ORF">FH972_014119</name>
</gene>
<proteinExistence type="predicted"/>
<dbReference type="PANTHER" id="PTHR34048">
    <property type="entry name" value="LOW-DENSITY RECEPTOR-LIKE PROTEIN"/>
    <property type="match status" value="1"/>
</dbReference>
<keyword evidence="3" id="KW-1185">Reference proteome</keyword>
<feature type="transmembrane region" description="Helical" evidence="1">
    <location>
        <begin position="73"/>
        <end position="95"/>
    </location>
</feature>
<keyword evidence="1" id="KW-1133">Transmembrane helix</keyword>
<name>A0A5N6RBY7_9ROSI</name>
<organism evidence="2 3">
    <name type="scientific">Carpinus fangiana</name>
    <dbReference type="NCBI Taxonomy" id="176857"/>
    <lineage>
        <taxon>Eukaryota</taxon>
        <taxon>Viridiplantae</taxon>
        <taxon>Streptophyta</taxon>
        <taxon>Embryophyta</taxon>
        <taxon>Tracheophyta</taxon>
        <taxon>Spermatophyta</taxon>
        <taxon>Magnoliopsida</taxon>
        <taxon>eudicotyledons</taxon>
        <taxon>Gunneridae</taxon>
        <taxon>Pentapetalae</taxon>
        <taxon>rosids</taxon>
        <taxon>fabids</taxon>
        <taxon>Fagales</taxon>
        <taxon>Betulaceae</taxon>
        <taxon>Carpinus</taxon>
    </lineage>
</organism>
<accession>A0A5N6RBY7</accession>
<dbReference type="GO" id="GO:0009535">
    <property type="term" value="C:chloroplast thylakoid membrane"/>
    <property type="evidence" value="ECO:0007669"/>
    <property type="project" value="TreeGrafter"/>
</dbReference>
<protein>
    <submittedName>
        <fullName evidence="2">Uncharacterized protein</fullName>
    </submittedName>
</protein>
<dbReference type="InterPro" id="IPR040377">
    <property type="entry name" value="Ssl2009-like"/>
</dbReference>
<evidence type="ECO:0000313" key="3">
    <source>
        <dbReference type="Proteomes" id="UP000327013"/>
    </source>
</evidence>
<evidence type="ECO:0000313" key="2">
    <source>
        <dbReference type="EMBL" id="KAE8057424.1"/>
    </source>
</evidence>
<dbReference type="PANTHER" id="PTHR34048:SF9">
    <property type="match status" value="1"/>
</dbReference>
<sequence length="170" mass="18168">MAAVSSSLISMRNPQAQLSPGSTLKPSNQFVGNAAPSNLLLRTNRVGKLQLCTSRRPLIVQAGYSDHGRPSSASIFVGGFVLGGLIVGTLGCVYAPQISKTLTGADRKDLMRKLPKFIYDEDKALERTRKVLAEKIAQLNSAIDGVSTQLRSEEEPNGVDVISDEVEAAI</sequence>
<reference evidence="2 3" key="1">
    <citation type="submission" date="2019-06" db="EMBL/GenBank/DDBJ databases">
        <title>A chromosomal-level reference genome of Carpinus fangiana (Coryloideae, Betulaceae).</title>
        <authorList>
            <person name="Yang X."/>
            <person name="Wang Z."/>
            <person name="Zhang L."/>
            <person name="Hao G."/>
            <person name="Liu J."/>
            <person name="Yang Y."/>
        </authorList>
    </citation>
    <scope>NUCLEOTIDE SEQUENCE [LARGE SCALE GENOMIC DNA]</scope>
    <source>
        <strain evidence="2">Cfa_2016G</strain>
        <tissue evidence="2">Leaf</tissue>
    </source>
</reference>
<keyword evidence="1" id="KW-0472">Membrane</keyword>
<dbReference type="AlphaFoldDB" id="A0A5N6RBY7"/>